<dbReference type="AlphaFoldDB" id="B7G9H6"/>
<dbReference type="Pfam" id="PF00293">
    <property type="entry name" value="NUDIX"/>
    <property type="match status" value="1"/>
</dbReference>
<dbReference type="GO" id="GO:0005829">
    <property type="term" value="C:cytosol"/>
    <property type="evidence" value="ECO:0007669"/>
    <property type="project" value="TreeGrafter"/>
</dbReference>
<dbReference type="PaxDb" id="2850-Phatr49101"/>
<keyword evidence="1" id="KW-0378">Hydrolase</keyword>
<evidence type="ECO:0000313" key="4">
    <source>
        <dbReference type="Proteomes" id="UP000000759"/>
    </source>
</evidence>
<dbReference type="eggNOG" id="ENOG502S3YT">
    <property type="taxonomic scope" value="Eukaryota"/>
</dbReference>
<dbReference type="PROSITE" id="PS00893">
    <property type="entry name" value="NUDIX_BOX"/>
    <property type="match status" value="1"/>
</dbReference>
<dbReference type="GeneID" id="7195327"/>
<dbReference type="InParanoid" id="B7G9H6"/>
<name>B7G9H6_PHATC</name>
<reference evidence="4" key="2">
    <citation type="submission" date="2008-08" db="EMBL/GenBank/DDBJ databases">
        <authorList>
            <consortium name="Diatom Consortium"/>
            <person name="Grigoriev I."/>
            <person name="Grimwood J."/>
            <person name="Kuo A."/>
            <person name="Otillar R.P."/>
            <person name="Salamov A."/>
            <person name="Detter J.C."/>
            <person name="Lindquist E."/>
            <person name="Shapiro H."/>
            <person name="Lucas S."/>
            <person name="Glavina del Rio T."/>
            <person name="Pitluck S."/>
            <person name="Rokhsar D."/>
            <person name="Bowler C."/>
        </authorList>
    </citation>
    <scope>GENOME REANNOTATION</scope>
    <source>
        <strain evidence="4">CCAP 1055/1</strain>
    </source>
</reference>
<dbReference type="PANTHER" id="PTHR16099">
    <property type="entry name" value="8-OXO-DGTP DIPHOSPHATES NUDT15"/>
    <property type="match status" value="1"/>
</dbReference>
<dbReference type="Proteomes" id="UP000000759">
    <property type="component" value="Chromosome 20"/>
</dbReference>
<dbReference type="EMBL" id="CM000622">
    <property type="protein sequence ID" value="EEC44820.1"/>
    <property type="molecule type" value="Genomic_DNA"/>
</dbReference>
<dbReference type="SUPFAM" id="SSF55811">
    <property type="entry name" value="Nudix"/>
    <property type="match status" value="1"/>
</dbReference>
<accession>B7G9H6</accession>
<dbReference type="InterPro" id="IPR000086">
    <property type="entry name" value="NUDIX_hydrolase_dom"/>
</dbReference>
<dbReference type="GO" id="GO:0035539">
    <property type="term" value="F:8-oxo-7,8-dihydrodeoxyguanosine triphosphate pyrophosphatase activity"/>
    <property type="evidence" value="ECO:0007669"/>
    <property type="project" value="TreeGrafter"/>
</dbReference>
<protein>
    <recommendedName>
        <fullName evidence="2">Nudix hydrolase domain-containing protein</fullName>
    </recommendedName>
</protein>
<dbReference type="RefSeq" id="XP_002183638.1">
    <property type="nucleotide sequence ID" value="XM_002183602.1"/>
</dbReference>
<dbReference type="HOGENOM" id="CLU_037162_9_0_1"/>
<evidence type="ECO:0000313" key="3">
    <source>
        <dbReference type="EMBL" id="EEC44820.1"/>
    </source>
</evidence>
<dbReference type="PANTHER" id="PTHR16099:SF5">
    <property type="entry name" value="NUCLEOTIDE TRIPHOSPHATE DIPHOSPHATASE NUDT15"/>
    <property type="match status" value="1"/>
</dbReference>
<dbReference type="KEGG" id="pti:PHATRDRAFT_49101"/>
<proteinExistence type="predicted"/>
<dbReference type="CDD" id="cd04678">
    <property type="entry name" value="NUDIX_MTH2_Nudt15"/>
    <property type="match status" value="1"/>
</dbReference>
<dbReference type="GO" id="GO:0006203">
    <property type="term" value="P:dGTP catabolic process"/>
    <property type="evidence" value="ECO:0007669"/>
    <property type="project" value="TreeGrafter"/>
</dbReference>
<dbReference type="STRING" id="556484.B7G9H6"/>
<dbReference type="FunFam" id="3.90.79.10:FF:000060">
    <property type="entry name" value="Nudix hydrolase 1"/>
    <property type="match status" value="1"/>
</dbReference>
<dbReference type="InterPro" id="IPR020084">
    <property type="entry name" value="NUDIX_hydrolase_CS"/>
</dbReference>
<dbReference type="InterPro" id="IPR015797">
    <property type="entry name" value="NUDIX_hydrolase-like_dom_sf"/>
</dbReference>
<dbReference type="OrthoDB" id="447842at2759"/>
<feature type="domain" description="Nudix hydrolase" evidence="2">
    <location>
        <begin position="20"/>
        <end position="164"/>
    </location>
</feature>
<sequence length="174" mass="19345">MPQDPPAPFGPGATRRIRPTVRVGIGVVVLSNKQDGLFYAGIRQGSHGSGTLALPGGHLEMYESWESCAIREVKEEMGIEVENPRILHVTNDIMETEGKHYVKIFMGATSSNPKSVPQNCEPKKCQGWNTYRWEDLKSLPADQLFGPLRQLVEQEPQELIEFLACATKRCPGLI</sequence>
<evidence type="ECO:0000256" key="1">
    <source>
        <dbReference type="ARBA" id="ARBA00022801"/>
    </source>
</evidence>
<evidence type="ECO:0000259" key="2">
    <source>
        <dbReference type="PROSITE" id="PS51462"/>
    </source>
</evidence>
<keyword evidence="4" id="KW-1185">Reference proteome</keyword>
<dbReference type="PROSITE" id="PS51462">
    <property type="entry name" value="NUDIX"/>
    <property type="match status" value="1"/>
</dbReference>
<gene>
    <name evidence="3" type="ORF">PHATRDRAFT_49101</name>
</gene>
<dbReference type="OMA" id="HFEASRN"/>
<dbReference type="Gene3D" id="3.90.79.10">
    <property type="entry name" value="Nucleoside Triphosphate Pyrophosphohydrolase"/>
    <property type="match status" value="1"/>
</dbReference>
<reference evidence="3 4" key="1">
    <citation type="journal article" date="2008" name="Nature">
        <title>The Phaeodactylum genome reveals the evolutionary history of diatom genomes.</title>
        <authorList>
            <person name="Bowler C."/>
            <person name="Allen A.E."/>
            <person name="Badger J.H."/>
            <person name="Grimwood J."/>
            <person name="Jabbari K."/>
            <person name="Kuo A."/>
            <person name="Maheswari U."/>
            <person name="Martens C."/>
            <person name="Maumus F."/>
            <person name="Otillar R.P."/>
            <person name="Rayko E."/>
            <person name="Salamov A."/>
            <person name="Vandepoele K."/>
            <person name="Beszteri B."/>
            <person name="Gruber A."/>
            <person name="Heijde M."/>
            <person name="Katinka M."/>
            <person name="Mock T."/>
            <person name="Valentin K."/>
            <person name="Verret F."/>
            <person name="Berges J.A."/>
            <person name="Brownlee C."/>
            <person name="Cadoret J.P."/>
            <person name="Chiovitti A."/>
            <person name="Choi C.J."/>
            <person name="Coesel S."/>
            <person name="De Martino A."/>
            <person name="Detter J.C."/>
            <person name="Durkin C."/>
            <person name="Falciatore A."/>
            <person name="Fournet J."/>
            <person name="Haruta M."/>
            <person name="Huysman M.J."/>
            <person name="Jenkins B.D."/>
            <person name="Jiroutova K."/>
            <person name="Jorgensen R.E."/>
            <person name="Joubert Y."/>
            <person name="Kaplan A."/>
            <person name="Kroger N."/>
            <person name="Kroth P.G."/>
            <person name="La Roche J."/>
            <person name="Lindquist E."/>
            <person name="Lommer M."/>
            <person name="Martin-Jezequel V."/>
            <person name="Lopez P.J."/>
            <person name="Lucas S."/>
            <person name="Mangogna M."/>
            <person name="McGinnis K."/>
            <person name="Medlin L.K."/>
            <person name="Montsant A."/>
            <person name="Oudot-Le Secq M.P."/>
            <person name="Napoli C."/>
            <person name="Obornik M."/>
            <person name="Parker M.S."/>
            <person name="Petit J.L."/>
            <person name="Porcel B.M."/>
            <person name="Poulsen N."/>
            <person name="Robison M."/>
            <person name="Rychlewski L."/>
            <person name="Rynearson T.A."/>
            <person name="Schmutz J."/>
            <person name="Shapiro H."/>
            <person name="Siaut M."/>
            <person name="Stanley M."/>
            <person name="Sussman M.R."/>
            <person name="Taylor A.R."/>
            <person name="Vardi A."/>
            <person name="von Dassow P."/>
            <person name="Vyverman W."/>
            <person name="Willis A."/>
            <person name="Wyrwicz L.S."/>
            <person name="Rokhsar D.S."/>
            <person name="Weissenbach J."/>
            <person name="Armbrust E.V."/>
            <person name="Green B.R."/>
            <person name="Van de Peer Y."/>
            <person name="Grigoriev I.V."/>
        </authorList>
    </citation>
    <scope>NUCLEOTIDE SEQUENCE [LARGE SCALE GENOMIC DNA]</scope>
    <source>
        <strain evidence="3 4">CCAP 1055/1</strain>
    </source>
</reference>
<organism evidence="3 4">
    <name type="scientific">Phaeodactylum tricornutum (strain CCAP 1055/1)</name>
    <dbReference type="NCBI Taxonomy" id="556484"/>
    <lineage>
        <taxon>Eukaryota</taxon>
        <taxon>Sar</taxon>
        <taxon>Stramenopiles</taxon>
        <taxon>Ochrophyta</taxon>
        <taxon>Bacillariophyta</taxon>
        <taxon>Bacillariophyceae</taxon>
        <taxon>Bacillariophycidae</taxon>
        <taxon>Naviculales</taxon>
        <taxon>Phaeodactylaceae</taxon>
        <taxon>Phaeodactylum</taxon>
    </lineage>
</organism>